<gene>
    <name evidence="1" type="ordered locus">BC1002_0150</name>
</gene>
<reference evidence="1 2" key="1">
    <citation type="submission" date="2010-04" db="EMBL/GenBank/DDBJ databases">
        <title>Complete sequence of chromosome 1 of Burkholderia sp. CCGE1002.</title>
        <authorList>
            <consortium name="US DOE Joint Genome Institute"/>
            <person name="Lucas S."/>
            <person name="Copeland A."/>
            <person name="Lapidus A."/>
            <person name="Cheng J.-F."/>
            <person name="Bruce D."/>
            <person name="Goodwin L."/>
            <person name="Pitluck S."/>
            <person name="Chertkov O."/>
            <person name="Detter J.C."/>
            <person name="Han C."/>
            <person name="Tapia R."/>
            <person name="Land M."/>
            <person name="Hauser L."/>
            <person name="Kyrpides N."/>
            <person name="Ovchinnikova G."/>
            <person name="Martinez-Romero E."/>
            <person name="Hernandez M.A.R."/>
            <person name="Tiedje J.M."/>
            <person name="Woyke T."/>
        </authorList>
    </citation>
    <scope>NUCLEOTIDE SEQUENCE [LARGE SCALE GENOMIC DNA]</scope>
    <source>
        <strain evidence="1 2">CCGE1002</strain>
    </source>
</reference>
<accession>D5WA36</accession>
<evidence type="ECO:0000313" key="1">
    <source>
        <dbReference type="EMBL" id="ADG14258.1"/>
    </source>
</evidence>
<dbReference type="GeneID" id="301098374"/>
<dbReference type="AlphaFoldDB" id="D5WA36"/>
<dbReference type="EMBL" id="CP002013">
    <property type="protein sequence ID" value="ADG14258.1"/>
    <property type="molecule type" value="Genomic_DNA"/>
</dbReference>
<name>D5WA36_PARAM</name>
<sequence>MTTSAETMIETLKSSQAELVAMRKDVEALREHLHRMIGNIEFCLREVEKNVGRDEP</sequence>
<protein>
    <submittedName>
        <fullName evidence="1">Uncharacterized protein</fullName>
    </submittedName>
</protein>
<proteinExistence type="predicted"/>
<dbReference type="KEGG" id="bge:BC1002_0150"/>
<evidence type="ECO:0000313" key="2">
    <source>
        <dbReference type="Proteomes" id="UP000002190"/>
    </source>
</evidence>
<reference evidence="1 2" key="2">
    <citation type="journal article" date="2012" name="J. Bacteriol.">
        <title>Genome Sequences of Burkholderia sp. Strains CCGE1002 and H160, Isolated from Legume Nodules in Mexico and Brazil.</title>
        <authorList>
            <person name="Ormeno-Orrillo E."/>
            <person name="Rogel M.A."/>
            <person name="Chueire L.M."/>
            <person name="Tiedje J.M."/>
            <person name="Martinez-Romero E."/>
            <person name="Hungria M."/>
        </authorList>
    </citation>
    <scope>NUCLEOTIDE SEQUENCE [LARGE SCALE GENOMIC DNA]</scope>
    <source>
        <strain evidence="1 2">CCGE1002</strain>
    </source>
</reference>
<dbReference type="Proteomes" id="UP000002190">
    <property type="component" value="Chromosome 1"/>
</dbReference>
<dbReference type="RefSeq" id="WP_013088161.1">
    <property type="nucleotide sequence ID" value="NC_014117.1"/>
</dbReference>
<organism evidence="1 2">
    <name type="scientific">Paraburkholderia atlantica</name>
    <dbReference type="NCBI Taxonomy" id="2654982"/>
    <lineage>
        <taxon>Bacteria</taxon>
        <taxon>Pseudomonadati</taxon>
        <taxon>Pseudomonadota</taxon>
        <taxon>Betaproteobacteria</taxon>
        <taxon>Burkholderiales</taxon>
        <taxon>Burkholderiaceae</taxon>
        <taxon>Paraburkholderia</taxon>
    </lineage>
</organism>
<dbReference type="HOGENOM" id="CLU_3005415_0_0_4"/>